<evidence type="ECO:0000313" key="2">
    <source>
        <dbReference type="Proteomes" id="UP000035681"/>
    </source>
</evidence>
<reference evidence="3" key="1">
    <citation type="submission" date="2015-08" db="UniProtKB">
        <authorList>
            <consortium name="WormBaseParasite"/>
        </authorList>
    </citation>
    <scope>IDENTIFICATION</scope>
</reference>
<evidence type="ECO:0000256" key="1">
    <source>
        <dbReference type="SAM" id="MobiDB-lite"/>
    </source>
</evidence>
<dbReference type="Proteomes" id="UP000035681">
    <property type="component" value="Unplaced"/>
</dbReference>
<sequence>MFPRCRSVSNHRNTPYAFKKHTSQSSKKITVISNGKEGIPQTTISKPRYLRSISSTAIIENNKTSNDGKIKVIESKIKHQSRSEKNEISDTITDWSSDVLIKKPLNFIDRKYESYCIDDTTNGTLLFNNTKTVNLPNVSQKMENIKMINTKESFQTVNLSSNEETSKTIKSKPVLVRQKSRSCKRKSSKDTNNIEINNNISKIVNESKIERTLVNTSHDENIIDKTYTTTSPQQTTVGFYSEFKNECQNLLNNSKVLCEISSLNDNKSDIQLPDKHKTKKVKKVEKIQPSPIPKEEPTEVIEINSDCFKEPYPVEGKNTFKKANRLTFVEQLEMTLRNNDILLDLNDSKHPTPEDQLNKTYRNNLEELSLNLNSKCLSSNTSEGELSEKIVYNDTKIQEFQALHLSESSCKNINLISEQLKVEEDEMLFVQQQFLQDNECNTEMIRQCSNTKIATVINTATQISNIQSKKSDVTCESNAITNTNTQDTYSTMEDNDYETKKLKNNNTSKTFTNSEREFKKNKDITKKLDKISPVEVQKREKIKKPTFINPSIINDFRDEMIQSVNDVCDFLSQKVKNDTAVNLVEERFIENTKFLYKFFFHSCREPNL</sequence>
<dbReference type="WBParaSite" id="SSTP_0000024100.1">
    <property type="protein sequence ID" value="SSTP_0000024100.1"/>
    <property type="gene ID" value="SSTP_0000024100"/>
</dbReference>
<name>A0A0K0DSM9_STRER</name>
<evidence type="ECO:0000313" key="3">
    <source>
        <dbReference type="WBParaSite" id="SSTP_0000024100.1"/>
    </source>
</evidence>
<proteinExistence type="predicted"/>
<dbReference type="AlphaFoldDB" id="A0A0K0DSM9"/>
<dbReference type="WBParaSite" id="TCONS_00001466.p1">
    <property type="protein sequence ID" value="TCONS_00001466.p1"/>
    <property type="gene ID" value="XLOC_001347"/>
</dbReference>
<organism evidence="3">
    <name type="scientific">Strongyloides stercoralis</name>
    <name type="common">Threadworm</name>
    <dbReference type="NCBI Taxonomy" id="6248"/>
    <lineage>
        <taxon>Eukaryota</taxon>
        <taxon>Metazoa</taxon>
        <taxon>Ecdysozoa</taxon>
        <taxon>Nematoda</taxon>
        <taxon>Chromadorea</taxon>
        <taxon>Rhabditida</taxon>
        <taxon>Tylenchina</taxon>
        <taxon>Panagrolaimomorpha</taxon>
        <taxon>Strongyloidoidea</taxon>
        <taxon>Strongyloididae</taxon>
        <taxon>Strongyloides</taxon>
    </lineage>
</organism>
<accession>A0A0K0DSM9</accession>
<keyword evidence="2" id="KW-1185">Reference proteome</keyword>
<feature type="region of interest" description="Disordered" evidence="1">
    <location>
        <begin position="1"/>
        <end position="22"/>
    </location>
</feature>
<protein>
    <submittedName>
        <fullName evidence="3">Non-specific serine/threonine protein kinase</fullName>
    </submittedName>
</protein>